<evidence type="ECO:0000313" key="3">
    <source>
        <dbReference type="Proteomes" id="UP000597762"/>
    </source>
</evidence>
<name>A0A812CQ71_ACAPH</name>
<comment type="caution">
    <text evidence="2">The sequence shown here is derived from an EMBL/GenBank/DDBJ whole genome shotgun (WGS) entry which is preliminary data.</text>
</comment>
<proteinExistence type="predicted"/>
<keyword evidence="1" id="KW-0812">Transmembrane</keyword>
<evidence type="ECO:0000313" key="2">
    <source>
        <dbReference type="EMBL" id="CAE1273094.1"/>
    </source>
</evidence>
<dbReference type="AlphaFoldDB" id="A0A812CQ71"/>
<feature type="transmembrane region" description="Helical" evidence="1">
    <location>
        <begin position="78"/>
        <end position="99"/>
    </location>
</feature>
<reference evidence="2" key="1">
    <citation type="submission" date="2021-01" db="EMBL/GenBank/DDBJ databases">
        <authorList>
            <person name="Li R."/>
            <person name="Bekaert M."/>
        </authorList>
    </citation>
    <scope>NUCLEOTIDE SEQUENCE</scope>
    <source>
        <strain evidence="2">Farmed</strain>
    </source>
</reference>
<keyword evidence="3" id="KW-1185">Reference proteome</keyword>
<dbReference type="EMBL" id="CAHIKZ030001713">
    <property type="protein sequence ID" value="CAE1273094.1"/>
    <property type="molecule type" value="Genomic_DNA"/>
</dbReference>
<protein>
    <submittedName>
        <fullName evidence="2">Uncharacterized protein</fullName>
    </submittedName>
</protein>
<feature type="transmembrane region" description="Helical" evidence="1">
    <location>
        <begin position="133"/>
        <end position="159"/>
    </location>
</feature>
<feature type="transmembrane region" description="Helical" evidence="1">
    <location>
        <begin position="21"/>
        <end position="39"/>
    </location>
</feature>
<gene>
    <name evidence="2" type="ORF">SPHA_37974</name>
</gene>
<dbReference type="Proteomes" id="UP000597762">
    <property type="component" value="Unassembled WGS sequence"/>
</dbReference>
<feature type="transmembrane region" description="Helical" evidence="1">
    <location>
        <begin position="106"/>
        <end position="127"/>
    </location>
</feature>
<organism evidence="2 3">
    <name type="scientific">Acanthosepion pharaonis</name>
    <name type="common">Pharaoh cuttlefish</name>
    <name type="synonym">Sepia pharaonis</name>
    <dbReference type="NCBI Taxonomy" id="158019"/>
    <lineage>
        <taxon>Eukaryota</taxon>
        <taxon>Metazoa</taxon>
        <taxon>Spiralia</taxon>
        <taxon>Lophotrochozoa</taxon>
        <taxon>Mollusca</taxon>
        <taxon>Cephalopoda</taxon>
        <taxon>Coleoidea</taxon>
        <taxon>Decapodiformes</taxon>
        <taxon>Sepiida</taxon>
        <taxon>Sepiina</taxon>
        <taxon>Sepiidae</taxon>
        <taxon>Acanthosepion</taxon>
    </lineage>
</organism>
<keyword evidence="1" id="KW-1133">Transmembrane helix</keyword>
<feature type="transmembrane region" description="Helical" evidence="1">
    <location>
        <begin position="198"/>
        <end position="222"/>
    </location>
</feature>
<sequence length="230" mass="26990">MLILRRITKSVIRHKLLWPLYWTKTIYLSIYLSIYLPYICYKREEHSTHFQCGDFFFISQHRRVHAVHTLLSISVRDYFPLSSLRSLLFGLSSSVLMIVLSNHFSFVIVFLLFIFIFVLSLSLYFPHPLSHSISFFFTVPLLPASVIFFFCLFVILSIASHNISTPLRSHFCFILVVHFLLILSLFLLESIFLHSFLFLLLLLLLLTFLFLSSFSSFSLLILSKFTLCNH</sequence>
<keyword evidence="1" id="KW-0472">Membrane</keyword>
<accession>A0A812CQ71</accession>
<evidence type="ECO:0000256" key="1">
    <source>
        <dbReference type="SAM" id="Phobius"/>
    </source>
</evidence>
<feature type="transmembrane region" description="Helical" evidence="1">
    <location>
        <begin position="171"/>
        <end position="192"/>
    </location>
</feature>